<evidence type="ECO:0000313" key="2">
    <source>
        <dbReference type="Proteomes" id="UP001057498"/>
    </source>
</evidence>
<gene>
    <name evidence="1" type="ORF">CATMQ487_41090</name>
</gene>
<reference evidence="1" key="1">
    <citation type="submission" date="2022-04" db="EMBL/GenBank/DDBJ databases">
        <title>Whole genome sequence of Sphaerotilus sp. FB-5.</title>
        <authorList>
            <person name="Takeda M."/>
            <person name="Narihara S."/>
            <person name="Akimoto M."/>
            <person name="Akimoto R."/>
            <person name="Nishiyashiki S."/>
            <person name="Murakami T."/>
        </authorList>
    </citation>
    <scope>NUCLEOTIDE SEQUENCE</scope>
    <source>
        <strain evidence="1">FB-5</strain>
    </source>
</reference>
<organism evidence="1 2">
    <name type="scientific">Sphaerotilus microaerophilus</name>
    <dbReference type="NCBI Taxonomy" id="2914710"/>
    <lineage>
        <taxon>Bacteria</taxon>
        <taxon>Pseudomonadati</taxon>
        <taxon>Pseudomonadota</taxon>
        <taxon>Betaproteobacteria</taxon>
        <taxon>Burkholderiales</taxon>
        <taxon>Sphaerotilaceae</taxon>
        <taxon>Sphaerotilus</taxon>
    </lineage>
</organism>
<name>A0ABM7YRC6_9BURK</name>
<accession>A0ABM7YRC6</accession>
<dbReference type="Proteomes" id="UP001057498">
    <property type="component" value="Chromosome"/>
</dbReference>
<protein>
    <submittedName>
        <fullName evidence="1">Uncharacterized protein</fullName>
    </submittedName>
</protein>
<dbReference type="EMBL" id="AP025730">
    <property type="protein sequence ID" value="BDI07139.1"/>
    <property type="molecule type" value="Genomic_DNA"/>
</dbReference>
<evidence type="ECO:0000313" key="1">
    <source>
        <dbReference type="EMBL" id="BDI07139.1"/>
    </source>
</evidence>
<sequence>MSTLMKRLEALETVLRATETPLADPFVVMLAKYHAEPQRASVEGVALHRQPGEARADFEARACAEARRRHAEAKAAATAGATVLMPMVFLHEDA</sequence>
<keyword evidence="2" id="KW-1185">Reference proteome</keyword>
<proteinExistence type="predicted"/>
<dbReference type="RefSeq" id="WP_251970359.1">
    <property type="nucleotide sequence ID" value="NZ_AP025730.1"/>
</dbReference>